<dbReference type="PANTHER" id="PTHR43798:SF31">
    <property type="entry name" value="AB HYDROLASE SUPERFAMILY PROTEIN YCLE"/>
    <property type="match status" value="1"/>
</dbReference>
<dbReference type="InterPro" id="IPR050266">
    <property type="entry name" value="AB_hydrolase_sf"/>
</dbReference>
<keyword evidence="10" id="KW-1185">Reference proteome</keyword>
<dbReference type="InterPro" id="IPR005945">
    <property type="entry name" value="Pro_imino_pep"/>
</dbReference>
<dbReference type="Pfam" id="PF00561">
    <property type="entry name" value="Abhydrolase_1"/>
    <property type="match status" value="1"/>
</dbReference>
<evidence type="ECO:0000256" key="4">
    <source>
        <dbReference type="ARBA" id="ARBA00021843"/>
    </source>
</evidence>
<keyword evidence="5 7" id="KW-0378">Hydrolase</keyword>
<dbReference type="InterPro" id="IPR002410">
    <property type="entry name" value="Peptidase_S33"/>
</dbReference>
<dbReference type="PIRSF" id="PIRSF005539">
    <property type="entry name" value="Pept_S33_TRI_F1"/>
    <property type="match status" value="1"/>
</dbReference>
<protein>
    <recommendedName>
        <fullName evidence="4">Proline iminopeptidase</fullName>
        <ecNumber evidence="3">3.4.11.5</ecNumber>
    </recommendedName>
    <alternativeName>
        <fullName evidence="6">Prolyl aminopeptidase</fullName>
    </alternativeName>
</protein>
<evidence type="ECO:0000313" key="10">
    <source>
        <dbReference type="Proteomes" id="UP000466831"/>
    </source>
</evidence>
<evidence type="ECO:0000256" key="2">
    <source>
        <dbReference type="ARBA" id="ARBA00010088"/>
    </source>
</evidence>
<dbReference type="EMBL" id="AP022584">
    <property type="protein sequence ID" value="BBY13576.1"/>
    <property type="molecule type" value="Genomic_DNA"/>
</dbReference>
<evidence type="ECO:0000256" key="1">
    <source>
        <dbReference type="ARBA" id="ARBA00001585"/>
    </source>
</evidence>
<accession>A0ABN6A192</accession>
<organism evidence="9 10">
    <name type="scientific">Mycobacterium marseillense</name>
    <dbReference type="NCBI Taxonomy" id="701042"/>
    <lineage>
        <taxon>Bacteria</taxon>
        <taxon>Bacillati</taxon>
        <taxon>Actinomycetota</taxon>
        <taxon>Actinomycetes</taxon>
        <taxon>Mycobacteriales</taxon>
        <taxon>Mycobacteriaceae</taxon>
        <taxon>Mycobacterium</taxon>
        <taxon>Mycobacterium avium complex (MAC)</taxon>
    </lineage>
</organism>
<dbReference type="Gene3D" id="3.40.50.1820">
    <property type="entry name" value="alpha/beta hydrolase"/>
    <property type="match status" value="1"/>
</dbReference>
<evidence type="ECO:0000313" key="9">
    <source>
        <dbReference type="EMBL" id="BBY13576.1"/>
    </source>
</evidence>
<sequence>MQATAAVATRRARAGLPTLLLMADTMTAPDGLIRVPGGEVWFKRTGGGAGLPLLVIHGGPGLPHDYLRSLERLATQREVIFWDQLGCGKSKCPPNRGLWTMDRSVAEVDAVVRALGLDRFHLFGNSWGGMLAQQYMLDARPSGAASLTISNSIASIPEFAKMVARLKSELDPATQAAIDRHEAAGTTYAPEYQAAIRTWNETYLCRVRPWPRELEDAFANMGAEVFEAMFGPSDFHIVGTIRDWDVFGRLPEISLPTMLLAGRYDECVPEHMWAMHQRIAGSRFELFESSAHMPFIEEPDKFDSVMRDFLRGHDA</sequence>
<feature type="domain" description="AB hydrolase-1" evidence="8">
    <location>
        <begin position="52"/>
        <end position="299"/>
    </location>
</feature>
<evidence type="ECO:0000256" key="6">
    <source>
        <dbReference type="ARBA" id="ARBA00029605"/>
    </source>
</evidence>
<reference evidence="9 10" key="1">
    <citation type="journal article" date="2019" name="Emerg. Microbes Infect.">
        <title>Comprehensive subspecies identification of 175 nontuberculous mycobacteria species based on 7547 genomic profiles.</title>
        <authorList>
            <person name="Matsumoto Y."/>
            <person name="Kinjo T."/>
            <person name="Motooka D."/>
            <person name="Nabeya D."/>
            <person name="Jung N."/>
            <person name="Uechi K."/>
            <person name="Horii T."/>
            <person name="Iida T."/>
            <person name="Fujita J."/>
            <person name="Nakamura S."/>
        </authorList>
    </citation>
    <scope>NUCLEOTIDE SEQUENCE [LARGE SCALE GENOMIC DNA]</scope>
    <source>
        <strain evidence="9 10">JCM 17324</strain>
    </source>
</reference>
<dbReference type="SUPFAM" id="SSF53474">
    <property type="entry name" value="alpha/beta-Hydrolases"/>
    <property type="match status" value="1"/>
</dbReference>
<dbReference type="InterPro" id="IPR029058">
    <property type="entry name" value="AB_hydrolase_fold"/>
</dbReference>
<gene>
    <name evidence="9" type="primary">pip</name>
    <name evidence="9" type="ORF">MMARJ_43160</name>
</gene>
<evidence type="ECO:0000256" key="7">
    <source>
        <dbReference type="PIRNR" id="PIRNR005539"/>
    </source>
</evidence>
<dbReference type="InterPro" id="IPR000073">
    <property type="entry name" value="AB_hydrolase_1"/>
</dbReference>
<name>A0ABN6A192_9MYCO</name>
<dbReference type="PANTHER" id="PTHR43798">
    <property type="entry name" value="MONOACYLGLYCEROL LIPASE"/>
    <property type="match status" value="1"/>
</dbReference>
<dbReference type="EC" id="3.4.11.5" evidence="3"/>
<evidence type="ECO:0000259" key="8">
    <source>
        <dbReference type="Pfam" id="PF00561"/>
    </source>
</evidence>
<proteinExistence type="inferred from homology"/>
<dbReference type="PRINTS" id="PR00793">
    <property type="entry name" value="PROAMNOPTASE"/>
</dbReference>
<comment type="catalytic activity">
    <reaction evidence="1">
        <text>Release of N-terminal proline from a peptide.</text>
        <dbReference type="EC" id="3.4.11.5"/>
    </reaction>
</comment>
<dbReference type="Proteomes" id="UP000466831">
    <property type="component" value="Chromosome"/>
</dbReference>
<dbReference type="NCBIfam" id="TIGR01250">
    <property type="entry name" value="pro_imino_pep_2"/>
    <property type="match status" value="1"/>
</dbReference>
<evidence type="ECO:0000256" key="3">
    <source>
        <dbReference type="ARBA" id="ARBA00012568"/>
    </source>
</evidence>
<comment type="similarity">
    <text evidence="2 7">Belongs to the peptidase S33 family.</text>
</comment>
<evidence type="ECO:0000256" key="5">
    <source>
        <dbReference type="ARBA" id="ARBA00022801"/>
    </source>
</evidence>